<dbReference type="GO" id="GO:0004222">
    <property type="term" value="F:metalloendopeptidase activity"/>
    <property type="evidence" value="ECO:0007669"/>
    <property type="project" value="InterPro"/>
</dbReference>
<dbReference type="Pfam" id="PF14521">
    <property type="entry name" value="Aspzincin_M35"/>
    <property type="match status" value="1"/>
</dbReference>
<dbReference type="AlphaFoldDB" id="A0A0L0MB39"/>
<dbReference type="InterPro" id="IPR024079">
    <property type="entry name" value="MetalloPept_cat_dom_sf"/>
</dbReference>
<keyword evidence="3" id="KW-1185">Reference proteome</keyword>
<reference evidence="3" key="1">
    <citation type="submission" date="2015-06" db="EMBL/GenBank/DDBJ databases">
        <title>Comparative genomics of Burkholderia leaf nodule symbionts.</title>
        <authorList>
            <person name="Carlier A."/>
            <person name="Eberl L."/>
            <person name="Pinto-Carbo M."/>
        </authorList>
    </citation>
    <scope>NUCLEOTIDE SEQUENCE [LARGE SCALE GENOMIC DNA]</scope>
    <source>
        <strain evidence="3">UZHbot4</strain>
    </source>
</reference>
<sequence>MTEPDSHEWCTVATGMTNDTPDSCIQVPINTIPICANMTNAEFRKHIMEARDSAIKLVKFRIVALSTLWGSEKARMQVYFGSTDDGLKQTLQNGLGALCSVLQNLEFGNFVRPGSDKDKATGCLPNPNLQNGTVAHVCAPDTATHTIAIHDAFCALPFVTRPGKDSWELTLVHECTHFTDTFSSIDYNNIYYGPHQTQLLAKIDPKMAVQNADNIAWYVCDPSSDFRPGITS</sequence>
<dbReference type="SMART" id="SM01351">
    <property type="entry name" value="Aspzincin_M35"/>
    <property type="match status" value="1"/>
</dbReference>
<dbReference type="InterPro" id="IPR034108">
    <property type="entry name" value="Pept_M35-like_proteobacteria"/>
</dbReference>
<dbReference type="CDD" id="cd11007">
    <property type="entry name" value="M35_like_1"/>
    <property type="match status" value="1"/>
</dbReference>
<gene>
    <name evidence="2" type="ORF">BVER_01182c</name>
</gene>
<comment type="caution">
    <text evidence="2">The sequence shown here is derived from an EMBL/GenBank/DDBJ whole genome shotgun (WGS) entry which is preliminary data.</text>
</comment>
<accession>A0A0L0MB39</accession>
<evidence type="ECO:0000313" key="2">
    <source>
        <dbReference type="EMBL" id="KND59179.1"/>
    </source>
</evidence>
<name>A0A0L0MB39_9BURK</name>
<dbReference type="Gene3D" id="3.40.390.10">
    <property type="entry name" value="Collagenase (Catalytic Domain)"/>
    <property type="match status" value="1"/>
</dbReference>
<evidence type="ECO:0000313" key="3">
    <source>
        <dbReference type="Proteomes" id="UP000036959"/>
    </source>
</evidence>
<organism evidence="2 3">
    <name type="scientific">Candidatus Burkholderia verschuerenii</name>
    <dbReference type="NCBI Taxonomy" id="242163"/>
    <lineage>
        <taxon>Bacteria</taxon>
        <taxon>Pseudomonadati</taxon>
        <taxon>Pseudomonadota</taxon>
        <taxon>Betaproteobacteria</taxon>
        <taxon>Burkholderiales</taxon>
        <taxon>Burkholderiaceae</taxon>
        <taxon>Burkholderia</taxon>
    </lineage>
</organism>
<proteinExistence type="predicted"/>
<dbReference type="PATRIC" id="fig|242163.4.peg.1613"/>
<dbReference type="Proteomes" id="UP000036959">
    <property type="component" value="Unassembled WGS sequence"/>
</dbReference>
<protein>
    <recommendedName>
        <fullName evidence="1">Lysine-specific metallo-endopeptidase domain-containing protein</fullName>
    </recommendedName>
</protein>
<dbReference type="InterPro" id="IPR029463">
    <property type="entry name" value="Lys_MEP"/>
</dbReference>
<feature type="domain" description="Lysine-specific metallo-endopeptidase" evidence="1">
    <location>
        <begin position="66"/>
        <end position="220"/>
    </location>
</feature>
<dbReference type="OrthoDB" id="8841651at2"/>
<dbReference type="SUPFAM" id="SSF55486">
    <property type="entry name" value="Metalloproteases ('zincins'), catalytic domain"/>
    <property type="match status" value="1"/>
</dbReference>
<evidence type="ECO:0000259" key="1">
    <source>
        <dbReference type="SMART" id="SM01351"/>
    </source>
</evidence>
<dbReference type="EMBL" id="LFJJ01000153">
    <property type="protein sequence ID" value="KND59179.1"/>
    <property type="molecule type" value="Genomic_DNA"/>
</dbReference>